<dbReference type="AlphaFoldDB" id="A0A9P1FRR2"/>
<evidence type="ECO:0000313" key="2">
    <source>
        <dbReference type="EMBL" id="CAI3984365.1"/>
    </source>
</evidence>
<evidence type="ECO:0000313" key="4">
    <source>
        <dbReference type="Proteomes" id="UP001152797"/>
    </source>
</evidence>
<protein>
    <recommendedName>
        <fullName evidence="1">RNA-editing substrate-binding complex 6 protein domain-containing protein</fullName>
    </recommendedName>
</protein>
<feature type="domain" description="RNA-editing substrate-binding complex 6 protein" evidence="1">
    <location>
        <begin position="36"/>
        <end position="127"/>
    </location>
</feature>
<dbReference type="PANTHER" id="PTHR21228:SF40">
    <property type="entry name" value="LD45607P"/>
    <property type="match status" value="1"/>
</dbReference>
<dbReference type="GO" id="GO:0044528">
    <property type="term" value="P:regulation of mitochondrial mRNA stability"/>
    <property type="evidence" value="ECO:0007669"/>
    <property type="project" value="TreeGrafter"/>
</dbReference>
<dbReference type="EMBL" id="CAMXCT030000883">
    <property type="protein sequence ID" value="CAL4771677.1"/>
    <property type="molecule type" value="Genomic_DNA"/>
</dbReference>
<dbReference type="InterPro" id="IPR050870">
    <property type="entry name" value="FAST_kinase"/>
</dbReference>
<dbReference type="GO" id="GO:0035770">
    <property type="term" value="C:ribonucleoprotein granule"/>
    <property type="evidence" value="ECO:0007669"/>
    <property type="project" value="TreeGrafter"/>
</dbReference>
<evidence type="ECO:0000313" key="3">
    <source>
        <dbReference type="EMBL" id="CAL4771677.1"/>
    </source>
</evidence>
<reference evidence="2" key="1">
    <citation type="submission" date="2022-10" db="EMBL/GenBank/DDBJ databases">
        <authorList>
            <person name="Chen Y."/>
            <person name="Dougan E. K."/>
            <person name="Chan C."/>
            <person name="Rhodes N."/>
            <person name="Thang M."/>
        </authorList>
    </citation>
    <scope>NUCLEOTIDE SEQUENCE</scope>
</reference>
<dbReference type="EMBL" id="CAMXCT020000883">
    <property type="protein sequence ID" value="CAL1137740.1"/>
    <property type="molecule type" value="Genomic_DNA"/>
</dbReference>
<keyword evidence="4" id="KW-1185">Reference proteome</keyword>
<organism evidence="2">
    <name type="scientific">Cladocopium goreaui</name>
    <dbReference type="NCBI Taxonomy" id="2562237"/>
    <lineage>
        <taxon>Eukaryota</taxon>
        <taxon>Sar</taxon>
        <taxon>Alveolata</taxon>
        <taxon>Dinophyceae</taxon>
        <taxon>Suessiales</taxon>
        <taxon>Symbiodiniaceae</taxon>
        <taxon>Cladocopium</taxon>
    </lineage>
</organism>
<dbReference type="OrthoDB" id="421784at2759"/>
<dbReference type="Pfam" id="PF26188">
    <property type="entry name" value="RESC6"/>
    <property type="match status" value="1"/>
</dbReference>
<comment type="caution">
    <text evidence="2">The sequence shown here is derived from an EMBL/GenBank/DDBJ whole genome shotgun (WGS) entry which is preliminary data.</text>
</comment>
<name>A0A9P1FRR2_9DINO</name>
<evidence type="ECO:0000259" key="1">
    <source>
        <dbReference type="Pfam" id="PF26188"/>
    </source>
</evidence>
<dbReference type="InterPro" id="IPR058917">
    <property type="entry name" value="RESC6_dom"/>
</dbReference>
<proteinExistence type="predicted"/>
<dbReference type="EMBL" id="CAMXCT010000883">
    <property type="protein sequence ID" value="CAI3984365.1"/>
    <property type="molecule type" value="Genomic_DNA"/>
</dbReference>
<dbReference type="GO" id="GO:0000963">
    <property type="term" value="P:mitochondrial RNA processing"/>
    <property type="evidence" value="ECO:0007669"/>
    <property type="project" value="TreeGrafter"/>
</dbReference>
<reference evidence="3 4" key="2">
    <citation type="submission" date="2024-05" db="EMBL/GenBank/DDBJ databases">
        <authorList>
            <person name="Chen Y."/>
            <person name="Shah S."/>
            <person name="Dougan E. K."/>
            <person name="Thang M."/>
            <person name="Chan C."/>
        </authorList>
    </citation>
    <scope>NUCLEOTIDE SEQUENCE [LARGE SCALE GENOMIC DNA]</scope>
</reference>
<sequence length="421" mass="47638">MCRAEQIERIERIERIGLRFVPQDLANIAWTFAKAIYVKVPVLVALCSRAAGCIQEFNHQDLANMAWAMANLLLRNEKLMRAIAEHAEERISQFEGTDFSSTAWSLATLHFEHEALRRAIAEQVRSKIWSLGSQQLGSLADLKLGCQDVVEAKLLDIVRHFARAMPSSLEGFQRKYSKMVQEVEADTFGTWGDELLLDLLGLTAAPDFKQKAAGLALKYHQQNLHKCFRGENLLHQRVVSYAELDLSIQQQVLQYASYQQNGYDDWRPKKDFLYATCLPCNALVDRSLCSEFQLLSKICEEVASFLSQVQRAPWFDVRGQVQIFVAGAPCLSCVGAMWQFRLLLPNVGGSIRAKWSLTSEPDADTLLGLNASRQFKKERCLKPSLVDAYIRCLPAVNIVKPRNRLDKTTMRLTSSLPLGQR</sequence>
<gene>
    <name evidence="2" type="ORF">C1SCF055_LOCUS11907</name>
</gene>
<accession>A0A9P1FRR2</accession>
<dbReference type="PANTHER" id="PTHR21228">
    <property type="entry name" value="FAST LEU-RICH DOMAIN-CONTAINING"/>
    <property type="match status" value="1"/>
</dbReference>
<dbReference type="GO" id="GO:0005759">
    <property type="term" value="C:mitochondrial matrix"/>
    <property type="evidence" value="ECO:0007669"/>
    <property type="project" value="TreeGrafter"/>
</dbReference>
<dbReference type="GO" id="GO:0003723">
    <property type="term" value="F:RNA binding"/>
    <property type="evidence" value="ECO:0007669"/>
    <property type="project" value="TreeGrafter"/>
</dbReference>
<dbReference type="Proteomes" id="UP001152797">
    <property type="component" value="Unassembled WGS sequence"/>
</dbReference>